<evidence type="ECO:0000259" key="2">
    <source>
        <dbReference type="Pfam" id="PF13699"/>
    </source>
</evidence>
<comment type="caution">
    <text evidence="3">The sequence shown here is derived from an EMBL/GenBank/DDBJ whole genome shotgun (WGS) entry which is preliminary data.</text>
</comment>
<reference evidence="3 4" key="1">
    <citation type="submission" date="2018-03" db="EMBL/GenBank/DDBJ databases">
        <title>Comparative analysis of microorganisms from saline springs in Andes Mountain Range, Colombia.</title>
        <authorList>
            <person name="Rubin E."/>
        </authorList>
    </citation>
    <scope>NUCLEOTIDE SEQUENCE [LARGE SCALE GENOMIC DNA]</scope>
    <source>
        <strain evidence="3 4">USBA 854</strain>
    </source>
</reference>
<organism evidence="3 4">
    <name type="scientific">Halomonas ventosae</name>
    <dbReference type="NCBI Taxonomy" id="229007"/>
    <lineage>
        <taxon>Bacteria</taxon>
        <taxon>Pseudomonadati</taxon>
        <taxon>Pseudomonadota</taxon>
        <taxon>Gammaproteobacteria</taxon>
        <taxon>Oceanospirillales</taxon>
        <taxon>Halomonadaceae</taxon>
        <taxon>Halomonas</taxon>
    </lineage>
</organism>
<dbReference type="InterPro" id="IPR025295">
    <property type="entry name" value="eCIS_core_dom"/>
</dbReference>
<feature type="domain" description="eCIS core" evidence="2">
    <location>
        <begin position="130"/>
        <end position="202"/>
    </location>
</feature>
<sequence>MKTRLRRRIARRSAAGTPRRHAAPGTAAARTEAKKGAQVEGGILIGGIQDPAEKAADRMAAQALEGEPVLAASASAPSVHRKCAECEAEEKEKAKRSAALGAAIAPGRATAPAGPAASHAIRSLGAGDPLSPVSRAFFEPRFGRNLAGIRVHDGAAADRAATAIGARAFSYGRDIAFAKGEREKGGAPLMAHELAHVAQAEGQARRAVRRATLAASDGTGDYKAVPAVHHARVNAALDLIDNALNARRCRDFFADNCTGGVATSARDTFNAATVYYLDDHSERFGLSDIRSVAADPHVVAYNDHAYDISHWEIASTLLHELFHTCDMVEDNLDEVLAETSTETCGFYSPWILEASPRQLDVGDTMSLRGFQFGLTQDSNHHIEMGGVDIASYDRWEFDRSASWVNVEFEVPEAVNTNLFWSKDVDLVAVNHGTRSNIKTINVDP</sequence>
<evidence type="ECO:0000313" key="4">
    <source>
        <dbReference type="Proteomes" id="UP000239896"/>
    </source>
</evidence>
<dbReference type="RefSeq" id="WP_106230987.1">
    <property type="nucleotide sequence ID" value="NZ_PVTM01000008.1"/>
</dbReference>
<accession>A0A2T0VMF6</accession>
<dbReference type="AlphaFoldDB" id="A0A2T0VMF6"/>
<evidence type="ECO:0000313" key="3">
    <source>
        <dbReference type="EMBL" id="PRY71355.1"/>
    </source>
</evidence>
<feature type="compositionally biased region" description="Basic residues" evidence="1">
    <location>
        <begin position="1"/>
        <end position="11"/>
    </location>
</feature>
<proteinExistence type="predicted"/>
<evidence type="ECO:0000256" key="1">
    <source>
        <dbReference type="SAM" id="MobiDB-lite"/>
    </source>
</evidence>
<gene>
    <name evidence="3" type="ORF">BCL64_108116</name>
</gene>
<keyword evidence="4" id="KW-1185">Reference proteome</keyword>
<name>A0A2T0VMF6_9GAMM</name>
<dbReference type="Proteomes" id="UP000239896">
    <property type="component" value="Unassembled WGS sequence"/>
</dbReference>
<feature type="compositionally biased region" description="Low complexity" evidence="1">
    <location>
        <begin position="12"/>
        <end position="30"/>
    </location>
</feature>
<feature type="region of interest" description="Disordered" evidence="1">
    <location>
        <begin position="1"/>
        <end position="34"/>
    </location>
</feature>
<dbReference type="Pfam" id="PF13699">
    <property type="entry name" value="eCIS_core"/>
    <property type="match status" value="1"/>
</dbReference>
<dbReference type="EMBL" id="PVTM01000008">
    <property type="protein sequence ID" value="PRY71355.1"/>
    <property type="molecule type" value="Genomic_DNA"/>
</dbReference>
<protein>
    <submittedName>
        <fullName evidence="3">Uncharacterized protein DUF4157</fullName>
    </submittedName>
</protein>